<name>A0A402CYE5_9BACT</name>
<dbReference type="KEGG" id="ccot:CCAX7_34460"/>
<gene>
    <name evidence="1" type="ORF">CCAX7_34460</name>
</gene>
<organism evidence="1 2">
    <name type="scientific">Capsulimonas corticalis</name>
    <dbReference type="NCBI Taxonomy" id="2219043"/>
    <lineage>
        <taxon>Bacteria</taxon>
        <taxon>Bacillati</taxon>
        <taxon>Armatimonadota</taxon>
        <taxon>Armatimonadia</taxon>
        <taxon>Capsulimonadales</taxon>
        <taxon>Capsulimonadaceae</taxon>
        <taxon>Capsulimonas</taxon>
    </lineage>
</organism>
<evidence type="ECO:0000313" key="2">
    <source>
        <dbReference type="Proteomes" id="UP000287394"/>
    </source>
</evidence>
<evidence type="ECO:0000313" key="1">
    <source>
        <dbReference type="EMBL" id="BDI31395.1"/>
    </source>
</evidence>
<protein>
    <submittedName>
        <fullName evidence="1">Uncharacterized protein</fullName>
    </submittedName>
</protein>
<accession>A0A402CYE5</accession>
<dbReference type="EMBL" id="AP025739">
    <property type="protein sequence ID" value="BDI31395.1"/>
    <property type="molecule type" value="Genomic_DNA"/>
</dbReference>
<reference evidence="1 2" key="1">
    <citation type="journal article" date="2019" name="Int. J. Syst. Evol. Microbiol.">
        <title>Capsulimonas corticalis gen. nov., sp. nov., an aerobic capsulated bacterium, of a novel bacterial order, Capsulimonadales ord. nov., of the class Armatimonadia of the phylum Armatimonadetes.</title>
        <authorList>
            <person name="Li J."/>
            <person name="Kudo C."/>
            <person name="Tonouchi A."/>
        </authorList>
    </citation>
    <scope>NUCLEOTIDE SEQUENCE [LARGE SCALE GENOMIC DNA]</scope>
    <source>
        <strain evidence="1 2">AX-7</strain>
    </source>
</reference>
<dbReference type="Proteomes" id="UP000287394">
    <property type="component" value="Chromosome"/>
</dbReference>
<proteinExistence type="predicted"/>
<sequence length="324" mass="36251">MKTFLLIAVIWITSICHVSAGTPHSRVQAPVWKDPGVDVGIVNTPTALFTEPDAGSAKISALNPQDWTILVSRKETTGWLHVIGLSSGRQGWAKSNRLTVRYTLHPNKGVDLPSEQTGTDAPPVLNVKNDMDKTLYLHIDGEPEIHIDPHAQLRVSVNPGVTTFNASAPNDLPAFGNRIFVAGNSYHWRFWDRGHERGQGKHVLSPALKAEAEQLQRDISTESANLKIEKQLILAEWDTMCAESDRLNAEEKDLEAERPTRAAKDPEASVDFDKRVNAHNDQRHAYHAKYIEHVDRIRAYNTRSDALATKEHRLYEIAHTVNGY</sequence>
<keyword evidence="2" id="KW-1185">Reference proteome</keyword>
<dbReference type="AlphaFoldDB" id="A0A402CYE5"/>